<accession>A0ABP0KE29</accession>
<reference evidence="2 3" key="1">
    <citation type="submission" date="2024-02" db="EMBL/GenBank/DDBJ databases">
        <authorList>
            <person name="Chen Y."/>
            <person name="Shah S."/>
            <person name="Dougan E. K."/>
            <person name="Thang M."/>
            <person name="Chan C."/>
        </authorList>
    </citation>
    <scope>NUCLEOTIDE SEQUENCE [LARGE SCALE GENOMIC DNA]</scope>
</reference>
<evidence type="ECO:0000256" key="1">
    <source>
        <dbReference type="SAM" id="MobiDB-lite"/>
    </source>
</evidence>
<keyword evidence="3" id="KW-1185">Reference proteome</keyword>
<name>A0ABP0KE29_9DINO</name>
<dbReference type="Proteomes" id="UP001642464">
    <property type="component" value="Unassembled WGS sequence"/>
</dbReference>
<feature type="non-terminal residue" evidence="2">
    <location>
        <position position="1"/>
    </location>
</feature>
<comment type="caution">
    <text evidence="2">The sequence shown here is derived from an EMBL/GenBank/DDBJ whole genome shotgun (WGS) entry which is preliminary data.</text>
</comment>
<organism evidence="2 3">
    <name type="scientific">Durusdinium trenchii</name>
    <dbReference type="NCBI Taxonomy" id="1381693"/>
    <lineage>
        <taxon>Eukaryota</taxon>
        <taxon>Sar</taxon>
        <taxon>Alveolata</taxon>
        <taxon>Dinophyceae</taxon>
        <taxon>Suessiales</taxon>
        <taxon>Symbiodiniaceae</taxon>
        <taxon>Durusdinium</taxon>
    </lineage>
</organism>
<feature type="region of interest" description="Disordered" evidence="1">
    <location>
        <begin position="271"/>
        <end position="366"/>
    </location>
</feature>
<proteinExistence type="predicted"/>
<gene>
    <name evidence="2" type="ORF">SCF082_LOCUS16817</name>
</gene>
<feature type="compositionally biased region" description="Low complexity" evidence="1">
    <location>
        <begin position="331"/>
        <end position="343"/>
    </location>
</feature>
<evidence type="ECO:0000313" key="3">
    <source>
        <dbReference type="Proteomes" id="UP001642464"/>
    </source>
</evidence>
<sequence length="431" mass="46328">ECGVESVRVRRRSHRQPSSAFPYAPLPLPWSMSSYRRARGTSAGRGAGKGRRQPQPAAAGFAAARPDPGDRLPKFSLAPYAAATGSPFYLPQQVDEKTLLSLKRIAETCAPRNSEAACLRLGIALSEAAGVAEMGAEALQYHADKQLGNLGLDELVEFMGSEAGQTYVAAAKALNKTNNALENEEDVKAAVDGWVGSLNALLPHQNSIRKLAQVSARLYLWSMDSLEQLALLKYPAAVLEHVAVDNPALELKAVKALVENPRVSALRAALDAASSSTGTQKSGSASSSEESKSKKKKSKKDKKGKKHTKKATKDKKSKHKKEKDKKKRAKSGSGSNSKATSSEESQKEKKKRKAKKDGPAPLKDALYDEIDRDAKVSVDDALKALFKKQSSVEELANWAVHTLNEDLTMSPADVSLSTFASPDLALLRKGG</sequence>
<feature type="compositionally biased region" description="Low complexity" evidence="1">
    <location>
        <begin position="271"/>
        <end position="288"/>
    </location>
</feature>
<protein>
    <submittedName>
        <fullName evidence="2">ASCH domain-containing protein</fullName>
    </submittedName>
</protein>
<feature type="compositionally biased region" description="Basic residues" evidence="1">
    <location>
        <begin position="293"/>
        <end position="330"/>
    </location>
</feature>
<feature type="compositionally biased region" description="Low complexity" evidence="1">
    <location>
        <begin position="53"/>
        <end position="66"/>
    </location>
</feature>
<feature type="region of interest" description="Disordered" evidence="1">
    <location>
        <begin position="37"/>
        <end position="68"/>
    </location>
</feature>
<dbReference type="EMBL" id="CAXAMM010011056">
    <property type="protein sequence ID" value="CAK9024872.1"/>
    <property type="molecule type" value="Genomic_DNA"/>
</dbReference>
<evidence type="ECO:0000313" key="2">
    <source>
        <dbReference type="EMBL" id="CAK9024872.1"/>
    </source>
</evidence>
<feature type="region of interest" description="Disordered" evidence="1">
    <location>
        <begin position="1"/>
        <end position="25"/>
    </location>
</feature>